<reference evidence="2 3" key="1">
    <citation type="submission" date="2016-07" db="EMBL/GenBank/DDBJ databases">
        <title>Disparate Historic Effective Population Sizes Predicted by Modern Levels of Genome Diversity for the Scaled Quail (Callipepla squamata) and the Northern Bobwhite (Colinus virginianus): Inferences from First and Second Generation Draft Genome Assemblies for Sympatric New World Quail.</title>
        <authorList>
            <person name="Oldeschulte D.L."/>
            <person name="Halley Y.A."/>
            <person name="Bhattarai E.K."/>
            <person name="Brashear W.A."/>
            <person name="Hill J."/>
            <person name="Metz R.P."/>
            <person name="Johnson C.D."/>
            <person name="Rollins D."/>
            <person name="Peterson M.J."/>
            <person name="Bickhart D.M."/>
            <person name="Decker J.E."/>
            <person name="Seabury C.M."/>
        </authorList>
    </citation>
    <scope>NUCLEOTIDE SEQUENCE [LARGE SCALE GENOMIC DNA]</scope>
    <source>
        <strain evidence="2 3">Texas</strain>
        <tissue evidence="2">Leg muscle</tissue>
    </source>
</reference>
<feature type="compositionally biased region" description="Basic and acidic residues" evidence="1">
    <location>
        <begin position="103"/>
        <end position="122"/>
    </location>
</feature>
<accession>A0A226MKG4</accession>
<dbReference type="OrthoDB" id="10261376at2759"/>
<feature type="region of interest" description="Disordered" evidence="1">
    <location>
        <begin position="103"/>
        <end position="131"/>
    </location>
</feature>
<dbReference type="STRING" id="9009.A0A226MKG4"/>
<dbReference type="AlphaFoldDB" id="A0A226MKG4"/>
<organism evidence="2 3">
    <name type="scientific">Callipepla squamata</name>
    <name type="common">Scaled quail</name>
    <dbReference type="NCBI Taxonomy" id="9009"/>
    <lineage>
        <taxon>Eukaryota</taxon>
        <taxon>Metazoa</taxon>
        <taxon>Chordata</taxon>
        <taxon>Craniata</taxon>
        <taxon>Vertebrata</taxon>
        <taxon>Euteleostomi</taxon>
        <taxon>Archelosauria</taxon>
        <taxon>Archosauria</taxon>
        <taxon>Dinosauria</taxon>
        <taxon>Saurischia</taxon>
        <taxon>Theropoda</taxon>
        <taxon>Coelurosauria</taxon>
        <taxon>Aves</taxon>
        <taxon>Neognathae</taxon>
        <taxon>Galloanserae</taxon>
        <taxon>Galliformes</taxon>
        <taxon>Odontophoridae</taxon>
        <taxon>Callipepla</taxon>
    </lineage>
</organism>
<dbReference type="Proteomes" id="UP000198323">
    <property type="component" value="Unassembled WGS sequence"/>
</dbReference>
<proteinExistence type="predicted"/>
<evidence type="ECO:0000313" key="3">
    <source>
        <dbReference type="Proteomes" id="UP000198323"/>
    </source>
</evidence>
<name>A0A226MKG4_CALSU</name>
<protein>
    <submittedName>
        <fullName evidence="2">Uncharacterized protein</fullName>
    </submittedName>
</protein>
<keyword evidence="3" id="KW-1185">Reference proteome</keyword>
<dbReference type="EMBL" id="MCFN01000735">
    <property type="protein sequence ID" value="OXB55529.1"/>
    <property type="molecule type" value="Genomic_DNA"/>
</dbReference>
<gene>
    <name evidence="2" type="ORF">ASZ78_003805</name>
</gene>
<comment type="caution">
    <text evidence="2">The sequence shown here is derived from an EMBL/GenBank/DDBJ whole genome shotgun (WGS) entry which is preliminary data.</text>
</comment>
<evidence type="ECO:0000313" key="2">
    <source>
        <dbReference type="EMBL" id="OXB55529.1"/>
    </source>
</evidence>
<evidence type="ECO:0000256" key="1">
    <source>
        <dbReference type="SAM" id="MobiDB-lite"/>
    </source>
</evidence>
<sequence length="196" mass="22422">MYLWEERQYNQGIMALTKEWLLVFIAAFLEKYLSAIEEGVDESAAAKTVLKPPDQLELTEAELEAEFTSVLSANNPHAPQNFVRYSFKWVIYDAYMEELQKMEKSTEKEKPKSQIGKKEEKGRRKLTSLESQSNDITKISRAAKIMEWVVNHIMFDDILQGAALLEMLFALKTEFLQMNGHNCSKNDNKSSGKAGS</sequence>